<gene>
    <name evidence="1" type="ORF">INT48_007772</name>
</gene>
<evidence type="ECO:0000313" key="1">
    <source>
        <dbReference type="EMBL" id="KAG2228490.1"/>
    </source>
</evidence>
<dbReference type="AlphaFoldDB" id="A0A8H7SF48"/>
<name>A0A8H7SF48_9FUNG</name>
<dbReference type="Proteomes" id="UP000613177">
    <property type="component" value="Unassembled WGS sequence"/>
</dbReference>
<organism evidence="1 2">
    <name type="scientific">Thamnidium elegans</name>
    <dbReference type="NCBI Taxonomy" id="101142"/>
    <lineage>
        <taxon>Eukaryota</taxon>
        <taxon>Fungi</taxon>
        <taxon>Fungi incertae sedis</taxon>
        <taxon>Mucoromycota</taxon>
        <taxon>Mucoromycotina</taxon>
        <taxon>Mucoromycetes</taxon>
        <taxon>Mucorales</taxon>
        <taxon>Mucorineae</taxon>
        <taxon>Mucoraceae</taxon>
        <taxon>Thamnidium</taxon>
    </lineage>
</organism>
<comment type="caution">
    <text evidence="1">The sequence shown here is derived from an EMBL/GenBank/DDBJ whole genome shotgun (WGS) entry which is preliminary data.</text>
</comment>
<proteinExistence type="predicted"/>
<reference evidence="1" key="1">
    <citation type="submission" date="2021-01" db="EMBL/GenBank/DDBJ databases">
        <title>Metabolic potential, ecology and presence of endohyphal bacteria is reflected in genomic diversity of Mucoromycotina.</title>
        <authorList>
            <person name="Muszewska A."/>
            <person name="Okrasinska A."/>
            <person name="Steczkiewicz K."/>
            <person name="Drgas O."/>
            <person name="Orlowska M."/>
            <person name="Perlinska-Lenart U."/>
            <person name="Aleksandrzak-Piekarczyk T."/>
            <person name="Szatraj K."/>
            <person name="Zielenkiewicz U."/>
            <person name="Pilsyk S."/>
            <person name="Malc E."/>
            <person name="Mieczkowski P."/>
            <person name="Kruszewska J.S."/>
            <person name="Biernat P."/>
            <person name="Pawlowska J."/>
        </authorList>
    </citation>
    <scope>NUCLEOTIDE SEQUENCE</scope>
    <source>
        <strain evidence="1">WA0000018081</strain>
    </source>
</reference>
<keyword evidence="2" id="KW-1185">Reference proteome</keyword>
<protein>
    <submittedName>
        <fullName evidence="1">Uncharacterized protein</fullName>
    </submittedName>
</protein>
<dbReference type="EMBL" id="JAEPRE010000440">
    <property type="protein sequence ID" value="KAG2228490.1"/>
    <property type="molecule type" value="Genomic_DNA"/>
</dbReference>
<evidence type="ECO:0000313" key="2">
    <source>
        <dbReference type="Proteomes" id="UP000613177"/>
    </source>
</evidence>
<accession>A0A8H7SF48</accession>
<sequence length="108" mass="12323">MVMEHELGLVNAGLASKQPAKSKEDLMDRKQALEIKMNMLVIQVQTGMLDMNTYLEGVQKRLESDRRLAIVFKNHQRLDLARAALVRKKIMQDELDEARAAMAAQEDE</sequence>